<evidence type="ECO:0000256" key="1">
    <source>
        <dbReference type="ARBA" id="ARBA00022553"/>
    </source>
</evidence>
<keyword evidence="4 7" id="KW-0238">DNA-binding</keyword>
<dbReference type="PROSITE" id="PS50110">
    <property type="entry name" value="RESPONSE_REGULATORY"/>
    <property type="match status" value="1"/>
</dbReference>
<dbReference type="InterPro" id="IPR001867">
    <property type="entry name" value="OmpR/PhoB-type_DNA-bd"/>
</dbReference>
<dbReference type="CDD" id="cd00383">
    <property type="entry name" value="trans_reg_C"/>
    <property type="match status" value="1"/>
</dbReference>
<evidence type="ECO:0000256" key="7">
    <source>
        <dbReference type="PROSITE-ProRule" id="PRU01091"/>
    </source>
</evidence>
<dbReference type="SMART" id="SM00862">
    <property type="entry name" value="Trans_reg_C"/>
    <property type="match status" value="1"/>
</dbReference>
<feature type="domain" description="Response regulatory" evidence="8">
    <location>
        <begin position="2"/>
        <end position="116"/>
    </location>
</feature>
<dbReference type="Gene3D" id="3.40.50.2300">
    <property type="match status" value="1"/>
</dbReference>
<dbReference type="InterPro" id="IPR011006">
    <property type="entry name" value="CheY-like_superfamily"/>
</dbReference>
<evidence type="ECO:0000313" key="11">
    <source>
        <dbReference type="Proteomes" id="UP000746690"/>
    </source>
</evidence>
<protein>
    <submittedName>
        <fullName evidence="10">Response regulator transcription factor</fullName>
    </submittedName>
</protein>
<evidence type="ECO:0000256" key="2">
    <source>
        <dbReference type="ARBA" id="ARBA00023012"/>
    </source>
</evidence>
<accession>A0ABX1RRV2</accession>
<dbReference type="Pfam" id="PF00486">
    <property type="entry name" value="Trans_reg_C"/>
    <property type="match status" value="1"/>
</dbReference>
<dbReference type="EMBL" id="JABBHF010000001">
    <property type="protein sequence ID" value="NMH85881.1"/>
    <property type="molecule type" value="Genomic_DNA"/>
</dbReference>
<dbReference type="Gene3D" id="6.10.250.690">
    <property type="match status" value="1"/>
</dbReference>
<feature type="DNA-binding region" description="OmpR/PhoB-type" evidence="7">
    <location>
        <begin position="124"/>
        <end position="223"/>
    </location>
</feature>
<dbReference type="PANTHER" id="PTHR48111:SF22">
    <property type="entry name" value="REGULATOR OF RPOS"/>
    <property type="match status" value="1"/>
</dbReference>
<dbReference type="RefSeq" id="WP_169668782.1">
    <property type="nucleotide sequence ID" value="NZ_JABBHF010000001.1"/>
</dbReference>
<dbReference type="InterPro" id="IPR001789">
    <property type="entry name" value="Sig_transdc_resp-reg_receiver"/>
</dbReference>
<dbReference type="InterPro" id="IPR036388">
    <property type="entry name" value="WH-like_DNA-bd_sf"/>
</dbReference>
<evidence type="ECO:0000256" key="3">
    <source>
        <dbReference type="ARBA" id="ARBA00023015"/>
    </source>
</evidence>
<feature type="domain" description="OmpR/PhoB-type" evidence="9">
    <location>
        <begin position="124"/>
        <end position="223"/>
    </location>
</feature>
<keyword evidence="2" id="KW-0902">Two-component regulatory system</keyword>
<dbReference type="SUPFAM" id="SSF52172">
    <property type="entry name" value="CheY-like"/>
    <property type="match status" value="1"/>
</dbReference>
<name>A0ABX1RRV2_9FLAO</name>
<comment type="caution">
    <text evidence="10">The sequence shown here is derived from an EMBL/GenBank/DDBJ whole genome shotgun (WGS) entry which is preliminary data.</text>
</comment>
<evidence type="ECO:0000256" key="5">
    <source>
        <dbReference type="ARBA" id="ARBA00023163"/>
    </source>
</evidence>
<dbReference type="SMART" id="SM00448">
    <property type="entry name" value="REC"/>
    <property type="match status" value="1"/>
</dbReference>
<evidence type="ECO:0000259" key="8">
    <source>
        <dbReference type="PROSITE" id="PS50110"/>
    </source>
</evidence>
<evidence type="ECO:0000313" key="10">
    <source>
        <dbReference type="EMBL" id="NMH85881.1"/>
    </source>
</evidence>
<keyword evidence="5" id="KW-0804">Transcription</keyword>
<keyword evidence="11" id="KW-1185">Reference proteome</keyword>
<dbReference type="InterPro" id="IPR039420">
    <property type="entry name" value="WalR-like"/>
</dbReference>
<evidence type="ECO:0000259" key="9">
    <source>
        <dbReference type="PROSITE" id="PS51755"/>
    </source>
</evidence>
<dbReference type="PROSITE" id="PS51755">
    <property type="entry name" value="OMPR_PHOB"/>
    <property type="match status" value="1"/>
</dbReference>
<organism evidence="10 11">
    <name type="scientific">Flavivirga algicola</name>
    <dbReference type="NCBI Taxonomy" id="2729136"/>
    <lineage>
        <taxon>Bacteria</taxon>
        <taxon>Pseudomonadati</taxon>
        <taxon>Bacteroidota</taxon>
        <taxon>Flavobacteriia</taxon>
        <taxon>Flavobacteriales</taxon>
        <taxon>Flavobacteriaceae</taxon>
        <taxon>Flavivirga</taxon>
    </lineage>
</organism>
<dbReference type="Pfam" id="PF00072">
    <property type="entry name" value="Response_reg"/>
    <property type="match status" value="1"/>
</dbReference>
<keyword evidence="1 6" id="KW-0597">Phosphoprotein</keyword>
<dbReference type="PANTHER" id="PTHR48111">
    <property type="entry name" value="REGULATOR OF RPOS"/>
    <property type="match status" value="1"/>
</dbReference>
<dbReference type="Proteomes" id="UP000746690">
    <property type="component" value="Unassembled WGS sequence"/>
</dbReference>
<feature type="modified residue" description="4-aspartylphosphate" evidence="6">
    <location>
        <position position="51"/>
    </location>
</feature>
<proteinExistence type="predicted"/>
<keyword evidence="3" id="KW-0805">Transcription regulation</keyword>
<evidence type="ECO:0000256" key="4">
    <source>
        <dbReference type="ARBA" id="ARBA00023125"/>
    </source>
</evidence>
<dbReference type="Gene3D" id="1.10.10.10">
    <property type="entry name" value="Winged helix-like DNA-binding domain superfamily/Winged helix DNA-binding domain"/>
    <property type="match status" value="1"/>
</dbReference>
<evidence type="ECO:0000256" key="6">
    <source>
        <dbReference type="PROSITE-ProRule" id="PRU00169"/>
    </source>
</evidence>
<gene>
    <name evidence="10" type="ORF">HHX25_00035</name>
</gene>
<reference evidence="10 11" key="1">
    <citation type="submission" date="2020-04" db="EMBL/GenBank/DDBJ databases">
        <title>A Flavivirga sp. nov.</title>
        <authorList>
            <person name="Sun X."/>
        </authorList>
    </citation>
    <scope>NUCLEOTIDE SEQUENCE [LARGE SCALE GENOMIC DNA]</scope>
    <source>
        <strain evidence="10 11">Y03</strain>
    </source>
</reference>
<sequence length="226" mass="26019">MKILIAEDEIILQESIVKFLKRDAHVCETASDYHEAVSKISIYEYDLILLDINLITGSGLDLLKLIKREGKKIPVIIISANNSIDDKVEGLDLGADDYLTKPFHLTELNSRIKAVMRRGKYDGDTNITFNEIKVNTEGMQAYVNNKSIPLTKKEYDLLVYFITNKNRVLSKEVIAEHLWGDNIDAVDNFDFIYVHINHLRKKLTKVAANYIRTVYRIGYKFTDEDM</sequence>